<dbReference type="Proteomes" id="UP000264353">
    <property type="component" value="Chromosome A9"/>
</dbReference>
<name>A0A397XUK6_BRACM</name>
<protein>
    <submittedName>
        <fullName evidence="1">Uncharacterized protein</fullName>
    </submittedName>
</protein>
<reference evidence="1 2" key="1">
    <citation type="submission" date="2018-06" db="EMBL/GenBank/DDBJ databases">
        <title>WGS assembly of Brassica rapa FPsc.</title>
        <authorList>
            <person name="Bowman J."/>
            <person name="Kohchi T."/>
            <person name="Yamato K."/>
            <person name="Jenkins J."/>
            <person name="Shu S."/>
            <person name="Ishizaki K."/>
            <person name="Yamaoka S."/>
            <person name="Nishihama R."/>
            <person name="Nakamura Y."/>
            <person name="Berger F."/>
            <person name="Adam C."/>
            <person name="Aki S."/>
            <person name="Althoff F."/>
            <person name="Araki T."/>
            <person name="Arteaga-Vazquez M."/>
            <person name="Balasubrmanian S."/>
            <person name="Bauer D."/>
            <person name="Boehm C."/>
            <person name="Briginshaw L."/>
            <person name="Caballero-Perez J."/>
            <person name="Catarino B."/>
            <person name="Chen F."/>
            <person name="Chiyoda S."/>
            <person name="Chovatia M."/>
            <person name="Davies K."/>
            <person name="Delmans M."/>
            <person name="Demura T."/>
            <person name="Dierschke T."/>
            <person name="Dolan L."/>
            <person name="Dorantes-Acosta A."/>
            <person name="Eklund D."/>
            <person name="Florent S."/>
            <person name="Flores-Sandoval E."/>
            <person name="Fujiyama A."/>
            <person name="Fukuzawa H."/>
            <person name="Galik B."/>
            <person name="Grimanelli D."/>
            <person name="Grimwood J."/>
            <person name="Grossniklaus U."/>
            <person name="Hamada T."/>
            <person name="Haseloff J."/>
            <person name="Hetherington A."/>
            <person name="Higo A."/>
            <person name="Hirakawa Y."/>
            <person name="Hundley H."/>
            <person name="Ikeda Y."/>
            <person name="Inoue K."/>
            <person name="Inoue S."/>
            <person name="Ishida S."/>
            <person name="Jia Q."/>
            <person name="Kakita M."/>
            <person name="Kanazawa T."/>
            <person name="Kawai Y."/>
            <person name="Kawashima T."/>
            <person name="Kennedy M."/>
            <person name="Kinose K."/>
            <person name="Kinoshita T."/>
            <person name="Kohara Y."/>
            <person name="Koide E."/>
            <person name="Komatsu K."/>
            <person name="Kopischke S."/>
            <person name="Kubo M."/>
            <person name="Kyozuka J."/>
            <person name="Lagercrantz U."/>
            <person name="Lin S."/>
            <person name="Lindquist E."/>
            <person name="Lipzen A."/>
            <person name="Lu C."/>
            <person name="Luna E."/>
            <person name="Martienssen R."/>
            <person name="Minamino N."/>
            <person name="Mizutani M."/>
            <person name="Mizutani M."/>
            <person name="Mochizuki N."/>
            <person name="Monte I."/>
            <person name="Mosher R."/>
            <person name="Nagasaki H."/>
            <person name="Nakagami H."/>
            <person name="Naramoto S."/>
            <person name="Nishitani K."/>
            <person name="Ohtani M."/>
            <person name="Okamoto T."/>
            <person name="Okumura M."/>
            <person name="Phillips J."/>
            <person name="Pollak B."/>
            <person name="Reinders A."/>
            <person name="Roevekamp M."/>
            <person name="Sano R."/>
            <person name="Sawa S."/>
            <person name="Schmid M."/>
            <person name="Shirakawa M."/>
            <person name="Solano R."/>
            <person name="Spunde A."/>
            <person name="Suetsugu N."/>
            <person name="Sugano S."/>
            <person name="Sugiyama A."/>
            <person name="Sun R."/>
            <person name="Suzuki Y."/>
            <person name="Takenaka M."/>
            <person name="Takezawa D."/>
            <person name="Tomogane H."/>
            <person name="Tsuzuki M."/>
            <person name="Ueda T."/>
            <person name="Umeda M."/>
            <person name="Ward J."/>
            <person name="Watanabe Y."/>
            <person name="Yazaki K."/>
            <person name="Yokoyama R."/>
            <person name="Yoshitake Y."/>
            <person name="Yotsui I."/>
            <person name="Zachgo S."/>
            <person name="Schmutz J."/>
        </authorList>
    </citation>
    <scope>NUCLEOTIDE SEQUENCE [LARGE SCALE GENOMIC DNA]</scope>
    <source>
        <strain evidence="2">cv. B-3</strain>
    </source>
</reference>
<proteinExistence type="predicted"/>
<organism evidence="1 2">
    <name type="scientific">Brassica campestris</name>
    <name type="common">Field mustard</name>
    <dbReference type="NCBI Taxonomy" id="3711"/>
    <lineage>
        <taxon>Eukaryota</taxon>
        <taxon>Viridiplantae</taxon>
        <taxon>Streptophyta</taxon>
        <taxon>Embryophyta</taxon>
        <taxon>Tracheophyta</taxon>
        <taxon>Spermatophyta</taxon>
        <taxon>Magnoliopsida</taxon>
        <taxon>eudicotyledons</taxon>
        <taxon>Gunneridae</taxon>
        <taxon>Pentapetalae</taxon>
        <taxon>rosids</taxon>
        <taxon>malvids</taxon>
        <taxon>Brassicales</taxon>
        <taxon>Brassicaceae</taxon>
        <taxon>Brassiceae</taxon>
        <taxon>Brassica</taxon>
    </lineage>
</organism>
<dbReference type="AlphaFoldDB" id="A0A397XUK6"/>
<gene>
    <name evidence="1" type="ORF">BRARA_I00059</name>
</gene>
<evidence type="ECO:0000313" key="2">
    <source>
        <dbReference type="Proteomes" id="UP000264353"/>
    </source>
</evidence>
<evidence type="ECO:0000313" key="1">
    <source>
        <dbReference type="EMBL" id="RID43184.1"/>
    </source>
</evidence>
<sequence length="173" mass="19231">MKGNSSSLRVSLRLLSAGLVSEEVIKDDTKLVDGSGLSLCDSNDNSKKSETNKALRNHQVLLAAHLEEAAELAAMIQGLSWALKLVVKSIQFFCDDDSIILDYTLPLQRSDDDINSSSLIKLARDAIASQTTWHTNTEEYETCPDCYAHVSPRHKLEVRSGYFHPICFTCIRD</sequence>
<dbReference type="EMBL" id="CM010636">
    <property type="protein sequence ID" value="RID43184.1"/>
    <property type="molecule type" value="Genomic_DNA"/>
</dbReference>
<accession>A0A397XUK6</accession>